<dbReference type="OrthoDB" id="8778627at2"/>
<evidence type="ECO:0000313" key="2">
    <source>
        <dbReference type="Proteomes" id="UP000472320"/>
    </source>
</evidence>
<dbReference type="AlphaFoldDB" id="A0A6L6QCU3"/>
<reference evidence="1 2" key="1">
    <citation type="submission" date="2019-11" db="EMBL/GenBank/DDBJ databases">
        <title>Type strains purchased from KCTC, JCM and DSMZ.</title>
        <authorList>
            <person name="Lu H."/>
        </authorList>
    </citation>
    <scope>NUCLEOTIDE SEQUENCE [LARGE SCALE GENOMIC DNA]</scope>
    <source>
        <strain evidence="1 2">JCM 31587</strain>
    </source>
</reference>
<name>A0A6L6QCU3_9BURK</name>
<evidence type="ECO:0000313" key="1">
    <source>
        <dbReference type="EMBL" id="MTW09556.1"/>
    </source>
</evidence>
<comment type="caution">
    <text evidence="1">The sequence shown here is derived from an EMBL/GenBank/DDBJ whole genome shotgun (WGS) entry which is preliminary data.</text>
</comment>
<dbReference type="Proteomes" id="UP000472320">
    <property type="component" value="Unassembled WGS sequence"/>
</dbReference>
<dbReference type="EMBL" id="WNKX01000002">
    <property type="protein sequence ID" value="MTW09556.1"/>
    <property type="molecule type" value="Genomic_DNA"/>
</dbReference>
<sequence>MELQQKLPADIFFPDIDEATKQFIDATRAQSRALASAEPHPMTFNVEAIRRLTPEARAAFRYIWEREQQRYEEFQRRKMMVN</sequence>
<accession>A0A6L6QCU3</accession>
<organism evidence="1 2">
    <name type="scientific">Massilia eburnea</name>
    <dbReference type="NCBI Taxonomy" id="1776165"/>
    <lineage>
        <taxon>Bacteria</taxon>
        <taxon>Pseudomonadati</taxon>
        <taxon>Pseudomonadota</taxon>
        <taxon>Betaproteobacteria</taxon>
        <taxon>Burkholderiales</taxon>
        <taxon>Oxalobacteraceae</taxon>
        <taxon>Telluria group</taxon>
        <taxon>Massilia</taxon>
    </lineage>
</organism>
<keyword evidence="2" id="KW-1185">Reference proteome</keyword>
<dbReference type="RefSeq" id="WP_028101568.1">
    <property type="nucleotide sequence ID" value="NZ_JBNZFX010000031.1"/>
</dbReference>
<proteinExistence type="predicted"/>
<protein>
    <submittedName>
        <fullName evidence="1">Uncharacterized protein</fullName>
    </submittedName>
</protein>
<gene>
    <name evidence="1" type="ORF">GM658_02995</name>
</gene>